<feature type="transmembrane region" description="Helical" evidence="6">
    <location>
        <begin position="30"/>
        <end position="54"/>
    </location>
</feature>
<feature type="region of interest" description="Disordered" evidence="5">
    <location>
        <begin position="1"/>
        <end position="23"/>
    </location>
</feature>
<keyword evidence="3 6" id="KW-1133">Transmembrane helix</keyword>
<dbReference type="GO" id="GO:0005886">
    <property type="term" value="C:plasma membrane"/>
    <property type="evidence" value="ECO:0007669"/>
    <property type="project" value="InterPro"/>
</dbReference>
<evidence type="ECO:0000313" key="9">
    <source>
        <dbReference type="Proteomes" id="UP000483286"/>
    </source>
</evidence>
<proteinExistence type="predicted"/>
<gene>
    <name evidence="8" type="ORF">GO986_20030</name>
</gene>
<evidence type="ECO:0000313" key="8">
    <source>
        <dbReference type="EMBL" id="MVN89033.1"/>
    </source>
</evidence>
<dbReference type="RefSeq" id="WP_157461296.1">
    <property type="nucleotide sequence ID" value="NZ_WQLB01000040.1"/>
</dbReference>
<sequence>MTDDHQPAAPVETPPPPSPPAPRRRRRWPWLLGGLAALLLVLAFLPALLGGVLLARFGAPAGLSADRIGGPLWAPELGGVQLTFPGVQASAGKVGVTVAGVNPAERTVRLNVRVADAQVALRLQDLITGAGGPATGNGWRVVLGTVDVQRTRVTVDGSGVNVPDGQFTVQPQPSGGLTVTGRTREGGLNAKVSLGEGPAGNVFIVDLDADARVLNHYWPGVTAGRITGRYVLGDGPVRGDLRLRGGALRVPEAGFVTVTGLGGAATHRGDLVTLNLAGRGWNGPVTAQGRIDLKAQNWRVTADARPTLAGLAGALGTTGQGQARVRVMAGGWSTVRVKAYVQGAGELAGVGLRDVNAEYTFLNQDGNTAGQTNDIAFSGLTTVAGAQQRVEGRWAFGREGRVTVAGVLAQKPLDVTATIDAQNIIRAQGQGLGGPLRATFNPQGQQLQAALNPTFGAAGGRLTLAGTPQNLRARLEGGQAGPFALSGTATYDGRGLRADLDTSQGGTARLTLNPQFRGTWAIQGLQGAGLNLSGSGRLDLTGGDVTGRLQATVPGVRDALAGPLNLNYVQQRGTFTAGQQALTWNGDSFGLRARNLAVAGDLRVTGDVTVTTTLKAFGSLRAVGNGVSLSAFGRGTAASLRGEVGGVTVLADADLRAPYRTAARVQGSDIRGTLQVQEGGAVAFDLLTAGQRARGVLRGDALTATGRVNLAALRPLARTQSLRGTLDLNLAGQGGTVTVDAQALGAAVQGTLTRQAGAVRADLLTVYAGARARVSGRVFPDVEAGGQISAQGQTLNVAVRGPYRALQAAVSGRTGELSFGGVTLPAQAVNLRGSLTPRLTASGRWGDLNLTYDGASGLTRVQGAQALTAFGQAGQIQGAATWGPGAGGAFRGAVDARGVLDQYTVALRGPWNGLSLQLTDGEGLRAVGTASLPSGRYDVDVSGPLGGGLFVNGNVQGTGLSPRGQVQVRDAAGGRATVTLNGFDNLQVQAAGLTLAGQRLAGNLTARAGVLSGTLTAGPLTLRAADGGVRVTGEVAGQAVVASGRLTLPATLSDLQVRVTGPYLSAQASGGVANLRGTVTLKPQAFGTGATRLSVPAQTFPLSGSLTGARVRLGGLTYAAGTWAGTLPVRYVLGTQPGVVTLRGEGQGLLAAPRGPVGGEVALLPTLGGTVSAGLSPFTAGLPDTVRRELVPGQLVAVLNAQGARLSLAGSRYLGDPLGLDARLSWGGGPVRAAGTLTHPGSRLPVAFDGRTLTVRGAALDARVLRPVLAGAEGRLNLDLTLPDLQVKRASGRATVDLRAQGQRAAGRVTLAGGQLSADLSSTLAGQALRVRGPLYPQANATVTLNDLRARLTGQAGERATDVLTLRVEGTYDSRAVNLTLTGTGLTGGAATVTAEGALAGAALNLRAAQGEGPGLAGWRLSGGASSADLQALAGVPGRLSLTLGGTLADVQAQAAGEVSGVTFTAPARYAGGVLRLSGAQATLGAAAPVQGTARLSGPVFPTLNLSAKVNLTSVVPGEYTAQIAGALSKPDVRLGGRLRSDFSGLRAAGTQLSARLLGRDYRAVFAGPALGGEVRGQLGSGALGGLQRLALTLNTAYVAQGVDVRLRGPLGWNARTGFSGSVRAVGDIPGGPLDAVLDGQGELRVAALVGTGAREARLTGRFPAALPLRPGGTLTLAAFDVGALWGRAEQLRVSGAATLGGAAWTNPSLALSGTLTDTLGELSGDLSAQLASGDLTAQLAGPRLSGQASLQGGRYALTLTTGTVRAARLLPPGLDVDALTAAGHLDVRGSLSGGLERVEAQNLSVRGEQGQTGPFSLYGRASYQPAGNRLSADLSGSLRGAVVSARGALPAGLTVTARGLGTAALNLPALGRGTLDGAVTLSGAVQNPAAAGTLTLNTETLEAQAALSGRLLDPRLNLRLSPRGGAGGTLYAEASGLDLAAGRVQARVYGALTSGATRADVNLAGTWPALSGTVQATVPGLPDSLTLRGDGRGGYTLNAGRLGGGSLTLGGAGFLPTLGGALTLTPLPLVGGQGDLSARLTLGGTLAAPTLVGTVASRGAAAAGVALNDLSGTLTAAGTTLSGTLSQGGRPVASLSGGAVTLSGLGAQAFGSALAASGQVGLSGDADVTLDATGTVAGRVQATWKAQALTLRSNLTGPQNLRAALDLSATRLTGWRGAARVTGGPAGVLTSPLALTVGGAFAQPLVKGEAGLLGAGARVVADARGVQLRLVDGPGAQASGVIEARPDAGGTWRLLGAAGLTRPELSLTVTPSGPLSDPQAQLSVRRGEWRASGTASLRAADLSVSDGERSGTVRWTGAALSADLPGLNLGQLGIGGLSGVLTARGTLNPDSGDGQLALQVANLLTPYRAPHLDLPLSGNVSADVTLRAGRPEVRATLALSSGTLQFQAAQVQAPQLQTAQGGAFWTGALTGQLRQGSGTLDVNLQAGTGGVQGRLEAARVPLTLAGQTLAVSGSATLSGQSFRADLIGTGQMGQAIVTASGGLADLLPALAGPLAVAPTGEGYSVRATADDLALGDLVTAPALGGRLSGEATLRDGGGTFVLRSDDLTLGSQRLPARLEGTQVAGDWRIRGFLGESDFTAGLSDGAVFGQGNLRALPVGAVVGAATGTAPGEGVVTGVARFRFPLADPLAGQVNVVAERIRVSATSGEGEAAVTETLTGTGTLDYAARELRGVNIQLTGAGTWNVRGQYTRQQVDLTAQLANTTFTPALRLVPGLAALQPSLKGSVTLSVAGTYDRPRGSVRARSLEGALAGLSVQIPDFAGDLPDSGAFAAGGQVLTGGTVGADGVVELRGQLTQGRLSGTVATFRGLLAPAALGALPAAQVRLEQQPGDRWTVTASSTSTGAAGGGTLSVSGTVAPLIDLTLSARNYNLPLAAIYGRESALNADLRATDDGTLIRVQGAADFTRLVLGRVNAPATIPAPGQSSTGAGGRPTDNYASPLAPEYTTFPQPAQDGEEEGAPSLPILERLVFEDIPIRASSGIRVDENLARAEFAGGLVLSGSGDRPRLAGEIRSQRGFIYLRENEFTLGDSAVTFEGDNVYPRFNVTASGTVSGRTTRGDTAITQRVPVTLTVAGEFVARASGDTVLSLNTTLTCTQITAECADPNTGVPYGEAELYALVATGVPNLATLPNNLAALGSSALQTALNVFVLGELERTVANAFGLDVFRFTPQIAGDSLGATITLGSYLTRDLYLQYQVDLNGEGLLNAEYSTPDGRFTFRATTPLQGLNLQSIRPSFSAGYNLNSRTNVSIGVQNTEQSTRFRFGVSYRIGGR</sequence>
<reference evidence="8 9" key="1">
    <citation type="submission" date="2019-12" db="EMBL/GenBank/DDBJ databases">
        <title>Deinococcus sp. HMF7620 Genome sequencing and assembly.</title>
        <authorList>
            <person name="Kang H."/>
            <person name="Kim H."/>
            <person name="Joh K."/>
        </authorList>
    </citation>
    <scope>NUCLEOTIDE SEQUENCE [LARGE SCALE GENOMIC DNA]</scope>
    <source>
        <strain evidence="8 9">HMF7620</strain>
    </source>
</reference>
<feature type="compositionally biased region" description="Pro residues" evidence="5">
    <location>
        <begin position="12"/>
        <end position="21"/>
    </location>
</feature>
<evidence type="ECO:0000256" key="4">
    <source>
        <dbReference type="ARBA" id="ARBA00023136"/>
    </source>
</evidence>
<dbReference type="InterPro" id="IPR007452">
    <property type="entry name" value="TamB_C"/>
</dbReference>
<feature type="domain" description="Translocation and assembly module TamB C-terminal" evidence="7">
    <location>
        <begin position="2866"/>
        <end position="3289"/>
    </location>
</feature>
<protein>
    <submittedName>
        <fullName evidence="8">Translocation/assembly module TamB</fullName>
    </submittedName>
</protein>
<evidence type="ECO:0000256" key="2">
    <source>
        <dbReference type="ARBA" id="ARBA00022692"/>
    </source>
</evidence>
<dbReference type="GO" id="GO:0009306">
    <property type="term" value="P:protein secretion"/>
    <property type="evidence" value="ECO:0007669"/>
    <property type="project" value="InterPro"/>
</dbReference>
<comment type="caution">
    <text evidence="8">The sequence shown here is derived from an EMBL/GenBank/DDBJ whole genome shotgun (WGS) entry which is preliminary data.</text>
</comment>
<dbReference type="Proteomes" id="UP000483286">
    <property type="component" value="Unassembled WGS sequence"/>
</dbReference>
<feature type="region of interest" description="Disordered" evidence="5">
    <location>
        <begin position="2936"/>
        <end position="2981"/>
    </location>
</feature>
<evidence type="ECO:0000256" key="1">
    <source>
        <dbReference type="ARBA" id="ARBA00004167"/>
    </source>
</evidence>
<evidence type="ECO:0000256" key="5">
    <source>
        <dbReference type="SAM" id="MobiDB-lite"/>
    </source>
</evidence>
<evidence type="ECO:0000259" key="7">
    <source>
        <dbReference type="Pfam" id="PF04357"/>
    </source>
</evidence>
<evidence type="ECO:0000256" key="6">
    <source>
        <dbReference type="SAM" id="Phobius"/>
    </source>
</evidence>
<keyword evidence="4 6" id="KW-0472">Membrane</keyword>
<keyword evidence="9" id="KW-1185">Reference proteome</keyword>
<accession>A0A7C9HU22</accession>
<evidence type="ECO:0000256" key="3">
    <source>
        <dbReference type="ARBA" id="ARBA00022989"/>
    </source>
</evidence>
<dbReference type="Pfam" id="PF04357">
    <property type="entry name" value="TamB"/>
    <property type="match status" value="1"/>
</dbReference>
<dbReference type="EMBL" id="WQLB01000040">
    <property type="protein sequence ID" value="MVN89033.1"/>
    <property type="molecule type" value="Genomic_DNA"/>
</dbReference>
<keyword evidence="2 6" id="KW-0812">Transmembrane</keyword>
<organism evidence="8 9">
    <name type="scientific">Deinococcus arboris</name>
    <dbReference type="NCBI Taxonomy" id="2682977"/>
    <lineage>
        <taxon>Bacteria</taxon>
        <taxon>Thermotogati</taxon>
        <taxon>Deinococcota</taxon>
        <taxon>Deinococci</taxon>
        <taxon>Deinococcales</taxon>
        <taxon>Deinococcaceae</taxon>
        <taxon>Deinococcus</taxon>
    </lineage>
</organism>
<comment type="subcellular location">
    <subcellularLocation>
        <location evidence="1">Membrane</location>
        <topology evidence="1">Single-pass membrane protein</topology>
    </subcellularLocation>
</comment>
<name>A0A7C9HU22_9DEIO</name>